<dbReference type="InterPro" id="IPR036388">
    <property type="entry name" value="WH-like_DNA-bd_sf"/>
</dbReference>
<proteinExistence type="predicted"/>
<dbReference type="GO" id="GO:0006950">
    <property type="term" value="P:response to stress"/>
    <property type="evidence" value="ECO:0007669"/>
    <property type="project" value="TreeGrafter"/>
</dbReference>
<protein>
    <submittedName>
        <fullName evidence="2">MarR family transcriptional regulator</fullName>
    </submittedName>
</protein>
<dbReference type="SMART" id="SM00347">
    <property type="entry name" value="HTH_MARR"/>
    <property type="match status" value="1"/>
</dbReference>
<dbReference type="InterPro" id="IPR000835">
    <property type="entry name" value="HTH_MarR-typ"/>
</dbReference>
<dbReference type="PROSITE" id="PS50995">
    <property type="entry name" value="HTH_MARR_2"/>
    <property type="match status" value="1"/>
</dbReference>
<dbReference type="PANTHER" id="PTHR33164">
    <property type="entry name" value="TRANSCRIPTIONAL REGULATOR, MARR FAMILY"/>
    <property type="match status" value="1"/>
</dbReference>
<evidence type="ECO:0000313" key="2">
    <source>
        <dbReference type="EMBL" id="PTX51140.1"/>
    </source>
</evidence>
<feature type="domain" description="HTH marR-type" evidence="1">
    <location>
        <begin position="14"/>
        <end position="147"/>
    </location>
</feature>
<dbReference type="PANTHER" id="PTHR33164:SF13">
    <property type="entry name" value="4-HYDROXYPHENYLACETATE CATABOLISM PROTEIN"/>
    <property type="match status" value="1"/>
</dbReference>
<sequence length="156" mass="17319">MPMTEAEQGQFDLDGFLPYLLNQAAEATSKSFYAVYRADYGMTRTQWRVMANLGRFGAMTARDICRISHIEKTKVSRAVAALEAEGHLARNPSPTDRRAEILSLTSAGREVFLRLGQRALDYDSMLRESLGTTEAARLEALLRALIAQGSDVTDED</sequence>
<organism evidence="2 3">
    <name type="scientific">Gemmobacter caeni</name>
    <dbReference type="NCBI Taxonomy" id="589035"/>
    <lineage>
        <taxon>Bacteria</taxon>
        <taxon>Pseudomonadati</taxon>
        <taxon>Pseudomonadota</taxon>
        <taxon>Alphaproteobacteria</taxon>
        <taxon>Rhodobacterales</taxon>
        <taxon>Paracoccaceae</taxon>
        <taxon>Gemmobacter</taxon>
    </lineage>
</organism>
<comment type="caution">
    <text evidence="2">The sequence shown here is derived from an EMBL/GenBank/DDBJ whole genome shotgun (WGS) entry which is preliminary data.</text>
</comment>
<dbReference type="Pfam" id="PF12802">
    <property type="entry name" value="MarR_2"/>
    <property type="match status" value="1"/>
</dbReference>
<keyword evidence="3" id="KW-1185">Reference proteome</keyword>
<dbReference type="InterPro" id="IPR039422">
    <property type="entry name" value="MarR/SlyA-like"/>
</dbReference>
<dbReference type="GO" id="GO:0003700">
    <property type="term" value="F:DNA-binding transcription factor activity"/>
    <property type="evidence" value="ECO:0007669"/>
    <property type="project" value="InterPro"/>
</dbReference>
<dbReference type="SUPFAM" id="SSF46785">
    <property type="entry name" value="Winged helix' DNA-binding domain"/>
    <property type="match status" value="1"/>
</dbReference>
<evidence type="ECO:0000259" key="1">
    <source>
        <dbReference type="PROSITE" id="PS50995"/>
    </source>
</evidence>
<dbReference type="AlphaFoldDB" id="A0A2T6B4Z8"/>
<accession>A0A2T6B4Z8</accession>
<name>A0A2T6B4Z8_9RHOB</name>
<dbReference type="InterPro" id="IPR036390">
    <property type="entry name" value="WH_DNA-bd_sf"/>
</dbReference>
<dbReference type="EMBL" id="QBKP01000004">
    <property type="protein sequence ID" value="PTX51140.1"/>
    <property type="molecule type" value="Genomic_DNA"/>
</dbReference>
<dbReference type="Gene3D" id="1.10.10.10">
    <property type="entry name" value="Winged helix-like DNA-binding domain superfamily/Winged helix DNA-binding domain"/>
    <property type="match status" value="1"/>
</dbReference>
<gene>
    <name evidence="2" type="ORF">C8N34_104259</name>
</gene>
<evidence type="ECO:0000313" key="3">
    <source>
        <dbReference type="Proteomes" id="UP000244224"/>
    </source>
</evidence>
<reference evidence="2 3" key="1">
    <citation type="submission" date="2018-04" db="EMBL/GenBank/DDBJ databases">
        <title>Genomic Encyclopedia of Archaeal and Bacterial Type Strains, Phase II (KMG-II): from individual species to whole genera.</title>
        <authorList>
            <person name="Goeker M."/>
        </authorList>
    </citation>
    <scope>NUCLEOTIDE SEQUENCE [LARGE SCALE GENOMIC DNA]</scope>
    <source>
        <strain evidence="2 3">DSM 21823</strain>
    </source>
</reference>
<dbReference type="Proteomes" id="UP000244224">
    <property type="component" value="Unassembled WGS sequence"/>
</dbReference>
<dbReference type="PRINTS" id="PR00598">
    <property type="entry name" value="HTHMARR"/>
</dbReference>
<dbReference type="RefSeq" id="WP_242013787.1">
    <property type="nucleotide sequence ID" value="NZ_VLLH01000005.1"/>
</dbReference>